<dbReference type="InterPro" id="IPR022113">
    <property type="entry name" value="TMEM131L_N"/>
</dbReference>
<sequence>MITVSGKRESLHGGIVNTRANRRILRQNRRTAWALGLVLLVLLQLDSQVQFHTVAATPQDRTSSSSSSSSSSTSSSTQSTAAQSSTSTTSSSSASLIDGIILDEEGALLTGGQPALSEEAAIHLFFHPPQLNFAERSIGDPHNQPVVLFNRHKNRSVYLGSISGSTAEFSSSYFKEKMIPPGGNTTFSVVFLPRKLGSSDGSLLVHTSFGMVRYPVRGEGIECPYRLRPLVGLQAPLNATLSPEITLYNPHDTPLQIVEVRSSGGLFQLELPGGGQEGPHTLWEVPPHSTRTVIRVQFHARTPGHHIAYVRIKISGGPANPALAEKMLVVPIEVDTAKETGLYSRIPFLELGVTSSLSEVASSGASRHAMAASAALAVPVDDSEFGLSVQNGCNVTRLSLDLHNSGSQLVRVKSWGVQADDIESVLCMHVLVLEGPTLHVEFDWSKLTSDRRHISGRILLNLERVISPSDGGGEPGMNGDEEEEDGEQQEDGSRNEDDTMAAVRATTYDADDAGAADGTGRTAKIVTSIYSIPFAGEVLKGSIQYNEEVLRFLLPSAHEREEEGEGTTSSQGRPLVIRNHFNVPLSITNISVPENCSRYFAIEGFRPIVLQPNDERTLLRISRKVDATGGLLQQPFTIATSIRLATNISDYELPVLGYSGRLERLLSPTVRDASLLTPTGLVQPVKGGTGATDTDNEQQQQQELDFGVLPIATIGEALVAFRNPNPVPIPIIHWKGAITSEAAVGAPTITVILRGCGPLRLDGLVFCHTVQPGEWIVYQISVQSGTIDSYQGRFTVKTDYEEIVTPLRFTTAVGELHLMRERLRFDDCFPGKLCSLSLLAASSFPTKIQIESIRTDVPGLSYEFLSPEKQRPLAPNQPVVLYPDTVTSIGRMTLDPKAHCGPSDCYSSFDLLSKPFGVKWMATLDCYEQYRRLDSDKLLQQLQRYAEMRQRLTSVHFQVLAESSRRFAFNASVDLVWPKLLDENVFFPTLQVEQEAVRLITINNPSDQILFVHLVLHDVATHGRQPIVDAGGDSGSSGSNGGINLPPEVLTACGNCTLSEESVFSFFLFDSDDIYVNYVKPQSFLRIAVKFSARLPGTYSTVLYMRNNLTLIDAAWIQARAVVPLFKLGNRRPGSPTALQFEITEKHVRPCYDQWYRKLRSEGRYKKYMVDGNGQQFEIKEQDDLQQTTTSGVGAVGAGVEAKQEEFVVETRRTFTARNYGEVPIHISGIRIEDAPCEGFGFKVLDCAPFELAPNASRKIEIAFAPDFTLSRVTRVLHFDTNINNFPVNFTLLGTVPMQRLEVCNWSLPRPWFEYWLRTVLIIVLPTALFGTLVTALLEANRLLRVNFLSHVRERGPLQPPLDLRQIGLQHMTSSEGGGGGGGEGSSGSVTSSSSKESNGGGGKEGKANGSTNQNSGSNVFGSSSSNAISRSNRKQPDRKNGAHAKIAGGGGGSGGGLQNGGATTAAALGDIGTASRYNRSWTEYSLKLGVSAGTTGSSSPSDGSKSAQSSSSSSSSSMKSRRSVTPSKDQHQPVVGSDHPPCNAGVTKDRTKSPSSACETENKTSKNKLPGVKAIAVAAAAPSSSTTSDLTGVLESNSTASSSSSSSSNSKQHHHSNSSSTSSSTSSSSEELAPRHSSSTVSASLSSTSASSSSSSSASTSSSSSSSPSPTSKQQQQQHNQSKQQQSAATKSNVKKTKSLPVRYESVVVSLATVFAATSTLSRATATTSTTTAAFNTSQNPSTEVTATTSVTATPITSSSSMTPSTVMKETAKDNSKVRSSAGNGGKQHLVSSSNGTGTTKVSNKQQQESSNVKTGSEKNNSSAGESLGKENSSSNGNNIISGHDKVSSSGNGNAQHQVDSSLNQNQHHHQPAQHQQQQSISSSSSSKKFSKTPGRERKPNQSKKGSGGGGTNGKGTSSGSQQYKGTALQFNNTSTQQHKSTTIGTILQNASVPMPSSSSGAVWGENCARFSDVVAQTSTVTSLSGKLSGGAQSSISSIMPSMEDFFMFSGLSLGGGTNGQNTEKSVNQQRSQGSNNNAYGGVATPSSTGGSSSTAQRYRKQPLHSLQDIPSATATSTTSLSGSSSSNGTKANAANRVEQKSKDDSYLGGTHEKECSTQFVVTSGSPDLGPIGTSKKSPSGANSADGDGEEADSLMEHVLGGGRIRSSIGKCWEPFGGHLIHNPAQLAGGSTNDPATSSIGKSMNGGGQQSDSFFSQSFADIHHRQNDPYRGIASMAGAGSNGGLNGIGTSSLLSNAGHPYTDHTIGDMSNGGTNQLSSMENDFMELHYRSRHQQQQQQQVGRCLRTNR</sequence>
<feature type="compositionally biased region" description="Low complexity" evidence="7">
    <location>
        <begin position="1618"/>
        <end position="1630"/>
    </location>
</feature>
<proteinExistence type="inferred from homology"/>
<feature type="compositionally biased region" description="Low complexity" evidence="7">
    <location>
        <begin position="1597"/>
        <end position="1611"/>
    </location>
</feature>
<feature type="compositionally biased region" description="Low complexity" evidence="7">
    <location>
        <begin position="1387"/>
        <end position="1398"/>
    </location>
</feature>
<keyword evidence="12" id="KW-1185">Reference proteome</keyword>
<dbReference type="InterPro" id="IPR055437">
    <property type="entry name" value="TMEM131L_Ig_5"/>
</dbReference>
<feature type="domain" description="TMEM131L fifth Ig-like" evidence="10">
    <location>
        <begin position="1219"/>
        <end position="1283"/>
    </location>
</feature>
<keyword evidence="5" id="KW-1133">Transmembrane helix</keyword>
<feature type="compositionally biased region" description="Low complexity" evidence="7">
    <location>
        <begin position="1491"/>
        <end position="1528"/>
    </location>
</feature>
<comment type="subcellular location">
    <subcellularLocation>
        <location evidence="1">Membrane</location>
        <topology evidence="1">Single-pass type I membrane protein</topology>
    </subcellularLocation>
</comment>
<accession>A0A182PMP0</accession>
<feature type="compositionally biased region" description="Low complexity" evidence="7">
    <location>
        <begin position="1408"/>
        <end position="1431"/>
    </location>
</feature>
<evidence type="ECO:0000259" key="10">
    <source>
        <dbReference type="Pfam" id="PF24501"/>
    </source>
</evidence>
<feature type="compositionally biased region" description="Polar residues" evidence="7">
    <location>
        <begin position="1791"/>
        <end position="1826"/>
    </location>
</feature>
<dbReference type="Pfam" id="PF24501">
    <property type="entry name" value="Ig_TMEM131L_5"/>
    <property type="match status" value="1"/>
</dbReference>
<feature type="compositionally biased region" description="Basic and acidic residues" evidence="7">
    <location>
        <begin position="2099"/>
        <end position="2117"/>
    </location>
</feature>
<dbReference type="PANTHER" id="PTHR22050">
    <property type="entry name" value="RW1 PROTEIN HOMOLOG"/>
    <property type="match status" value="1"/>
</dbReference>
<dbReference type="PANTHER" id="PTHR22050:SF0">
    <property type="entry name" value="TRANSMEMBRANE PROTEIN 131 HOMOLOG"/>
    <property type="match status" value="1"/>
</dbReference>
<dbReference type="Proteomes" id="UP000075885">
    <property type="component" value="Unassembled WGS sequence"/>
</dbReference>
<evidence type="ECO:0000256" key="1">
    <source>
        <dbReference type="ARBA" id="ARBA00004479"/>
    </source>
</evidence>
<evidence type="ECO:0000259" key="8">
    <source>
        <dbReference type="Pfam" id="PF12371"/>
    </source>
</evidence>
<dbReference type="Pfam" id="PF12371">
    <property type="entry name" value="TMEM131_like_N"/>
    <property type="match status" value="1"/>
</dbReference>
<feature type="compositionally biased region" description="Low complexity" evidence="7">
    <location>
        <begin position="2073"/>
        <end position="2097"/>
    </location>
</feature>
<evidence type="ECO:0000256" key="3">
    <source>
        <dbReference type="ARBA" id="ARBA00022692"/>
    </source>
</evidence>
<feature type="compositionally biased region" description="Polar residues" evidence="7">
    <location>
        <begin position="2118"/>
        <end position="2127"/>
    </location>
</feature>
<feature type="compositionally biased region" description="Polar residues" evidence="7">
    <location>
        <begin position="2021"/>
        <end position="2040"/>
    </location>
</feature>
<feature type="region of interest" description="Disordered" evidence="7">
    <location>
        <begin position="2291"/>
        <end position="2310"/>
    </location>
</feature>
<evidence type="ECO:0000259" key="9">
    <source>
        <dbReference type="Pfam" id="PF24495"/>
    </source>
</evidence>
<dbReference type="GO" id="GO:0016020">
    <property type="term" value="C:membrane"/>
    <property type="evidence" value="ECO:0007669"/>
    <property type="project" value="UniProtKB-SubCell"/>
</dbReference>
<feature type="compositionally biased region" description="Gly residues" evidence="7">
    <location>
        <begin position="1376"/>
        <end position="1386"/>
    </location>
</feature>
<feature type="domain" description="Transmembrane protein 131-like N-terminal" evidence="8">
    <location>
        <begin position="126"/>
        <end position="207"/>
    </location>
</feature>
<name>A0A182PMP0_9DIPT</name>
<keyword evidence="4" id="KW-0732">Signal</keyword>
<feature type="region of interest" description="Disordered" evidence="7">
    <location>
        <begin position="2018"/>
        <end position="2152"/>
    </location>
</feature>
<dbReference type="VEuPathDB" id="VectorBase:AEPI008214"/>
<dbReference type="InterPro" id="IPR039877">
    <property type="entry name" value="TMEM131-like"/>
</dbReference>
<feature type="compositionally biased region" description="Low complexity" evidence="7">
    <location>
        <begin position="1874"/>
        <end position="1888"/>
    </location>
</feature>
<feature type="region of interest" description="Disordered" evidence="7">
    <location>
        <begin position="1491"/>
        <end position="1700"/>
    </location>
</feature>
<feature type="compositionally biased region" description="Low complexity" evidence="7">
    <location>
        <begin position="1575"/>
        <end position="1589"/>
    </location>
</feature>
<evidence type="ECO:0000256" key="4">
    <source>
        <dbReference type="ARBA" id="ARBA00022729"/>
    </source>
</evidence>
<feature type="region of interest" description="Disordered" evidence="7">
    <location>
        <begin position="1371"/>
        <end position="1464"/>
    </location>
</feature>
<keyword evidence="3" id="KW-0812">Transmembrane</keyword>
<feature type="compositionally biased region" description="Low complexity" evidence="7">
    <location>
        <begin position="1638"/>
        <end position="1693"/>
    </location>
</feature>
<comment type="similarity">
    <text evidence="2">Belongs to the TMEM131 family.</text>
</comment>
<evidence type="ECO:0000313" key="12">
    <source>
        <dbReference type="Proteomes" id="UP000075885"/>
    </source>
</evidence>
<evidence type="ECO:0000256" key="5">
    <source>
        <dbReference type="ARBA" id="ARBA00022989"/>
    </source>
</evidence>
<feature type="compositionally biased region" description="Acidic residues" evidence="7">
    <location>
        <begin position="479"/>
        <end position="490"/>
    </location>
</feature>
<evidence type="ECO:0000256" key="2">
    <source>
        <dbReference type="ARBA" id="ARBA00006682"/>
    </source>
</evidence>
<feature type="domain" description="TMEM131 second Ig-like" evidence="9">
    <location>
        <begin position="224"/>
        <end position="313"/>
    </location>
</feature>
<feature type="compositionally biased region" description="Low complexity" evidence="7">
    <location>
        <begin position="1725"/>
        <end position="1767"/>
    </location>
</feature>
<reference evidence="12" key="1">
    <citation type="submission" date="2013-03" db="EMBL/GenBank/DDBJ databases">
        <title>The Genome Sequence of Anopheles epiroticus epiroticus2.</title>
        <authorList>
            <consortium name="The Broad Institute Genomics Platform"/>
            <person name="Neafsey D.E."/>
            <person name="Howell P."/>
            <person name="Walker B."/>
            <person name="Young S.K."/>
            <person name="Zeng Q."/>
            <person name="Gargeya S."/>
            <person name="Fitzgerald M."/>
            <person name="Haas B."/>
            <person name="Abouelleil A."/>
            <person name="Allen A.W."/>
            <person name="Alvarado L."/>
            <person name="Arachchi H.M."/>
            <person name="Berlin A.M."/>
            <person name="Chapman S.B."/>
            <person name="Gainer-Dewar J."/>
            <person name="Goldberg J."/>
            <person name="Griggs A."/>
            <person name="Gujja S."/>
            <person name="Hansen M."/>
            <person name="Howarth C."/>
            <person name="Imamovic A."/>
            <person name="Ireland A."/>
            <person name="Larimer J."/>
            <person name="McCowan C."/>
            <person name="Murphy C."/>
            <person name="Pearson M."/>
            <person name="Poon T.W."/>
            <person name="Priest M."/>
            <person name="Roberts A."/>
            <person name="Saif S."/>
            <person name="Shea T."/>
            <person name="Sisk P."/>
            <person name="Sykes S."/>
            <person name="Wortman J."/>
            <person name="Nusbaum C."/>
            <person name="Birren B."/>
        </authorList>
    </citation>
    <scope>NUCLEOTIDE SEQUENCE [LARGE SCALE GENOMIC DNA]</scope>
    <source>
        <strain evidence="12">Epiroticus2</strain>
    </source>
</reference>
<dbReference type="Pfam" id="PF24495">
    <property type="entry name" value="Ig_TMEM131_2"/>
    <property type="match status" value="1"/>
</dbReference>
<feature type="compositionally biased region" description="Low complexity" evidence="7">
    <location>
        <begin position="1833"/>
        <end position="1843"/>
    </location>
</feature>
<organism evidence="11 12">
    <name type="scientific">Anopheles epiroticus</name>
    <dbReference type="NCBI Taxonomy" id="199890"/>
    <lineage>
        <taxon>Eukaryota</taxon>
        <taxon>Metazoa</taxon>
        <taxon>Ecdysozoa</taxon>
        <taxon>Arthropoda</taxon>
        <taxon>Hexapoda</taxon>
        <taxon>Insecta</taxon>
        <taxon>Pterygota</taxon>
        <taxon>Neoptera</taxon>
        <taxon>Endopterygota</taxon>
        <taxon>Diptera</taxon>
        <taxon>Nematocera</taxon>
        <taxon>Culicoidea</taxon>
        <taxon>Culicidae</taxon>
        <taxon>Anophelinae</taxon>
        <taxon>Anopheles</taxon>
    </lineage>
</organism>
<reference evidence="11" key="2">
    <citation type="submission" date="2020-05" db="UniProtKB">
        <authorList>
            <consortium name="EnsemblMetazoa"/>
        </authorList>
    </citation>
    <scope>IDENTIFICATION</scope>
    <source>
        <strain evidence="11">Epiroticus2</strain>
    </source>
</reference>
<dbReference type="EnsemblMetazoa" id="AEPI008214-RA">
    <property type="protein sequence ID" value="AEPI008214-PA"/>
    <property type="gene ID" value="AEPI008214"/>
</dbReference>
<dbReference type="STRING" id="199890.A0A182PMP0"/>
<evidence type="ECO:0000313" key="11">
    <source>
        <dbReference type="EnsemblMetazoa" id="AEPI008214-PA"/>
    </source>
</evidence>
<feature type="region of interest" description="Disordered" evidence="7">
    <location>
        <begin position="1725"/>
        <end position="1924"/>
    </location>
</feature>
<feature type="compositionally biased region" description="Polar residues" evidence="7">
    <location>
        <begin position="1849"/>
        <end position="1867"/>
    </location>
</feature>
<feature type="region of interest" description="Disordered" evidence="7">
    <location>
        <begin position="55"/>
        <end position="92"/>
    </location>
</feature>
<evidence type="ECO:0000256" key="7">
    <source>
        <dbReference type="SAM" id="MobiDB-lite"/>
    </source>
</evidence>
<feature type="compositionally biased region" description="Low complexity" evidence="7">
    <location>
        <begin position="62"/>
        <end position="92"/>
    </location>
</feature>
<dbReference type="InterPro" id="IPR056311">
    <property type="entry name" value="TMEM131_Ig_2"/>
</dbReference>
<feature type="compositionally biased region" description="Gly residues" evidence="7">
    <location>
        <begin position="1448"/>
        <end position="1460"/>
    </location>
</feature>
<feature type="region of interest" description="Disordered" evidence="7">
    <location>
        <begin position="465"/>
        <end position="497"/>
    </location>
</feature>
<keyword evidence="6" id="KW-0472">Membrane</keyword>
<evidence type="ECO:0000256" key="6">
    <source>
        <dbReference type="ARBA" id="ARBA00023136"/>
    </source>
</evidence>
<protein>
    <submittedName>
        <fullName evidence="11">TMEM131_like domain-containing protein</fullName>
    </submittedName>
</protein>